<name>A0A7X9X5H6_9BURK</name>
<protein>
    <recommendedName>
        <fullName evidence="3">Tetratricopeptide repeat protein</fullName>
    </recommendedName>
</protein>
<gene>
    <name evidence="1" type="ORF">HHL14_13475</name>
</gene>
<dbReference type="Proteomes" id="UP000583127">
    <property type="component" value="Unassembled WGS sequence"/>
</dbReference>
<reference evidence="1 2" key="1">
    <citation type="submission" date="2020-04" db="EMBL/GenBank/DDBJ databases">
        <title>Paraburkholderia sp. G-4-1-8 isolated from soil.</title>
        <authorList>
            <person name="Dahal R.H."/>
        </authorList>
    </citation>
    <scope>NUCLEOTIDE SEQUENCE [LARGE SCALE GENOMIC DNA]</scope>
    <source>
        <strain evidence="1 2">G-4-1-8</strain>
    </source>
</reference>
<dbReference type="Gene3D" id="1.25.40.10">
    <property type="entry name" value="Tetratricopeptide repeat domain"/>
    <property type="match status" value="2"/>
</dbReference>
<keyword evidence="2" id="KW-1185">Reference proteome</keyword>
<evidence type="ECO:0008006" key="3">
    <source>
        <dbReference type="Google" id="ProtNLM"/>
    </source>
</evidence>
<dbReference type="InterPro" id="IPR011990">
    <property type="entry name" value="TPR-like_helical_dom_sf"/>
</dbReference>
<dbReference type="EMBL" id="JABBFZ010000006">
    <property type="protein sequence ID" value="NML31844.1"/>
    <property type="molecule type" value="Genomic_DNA"/>
</dbReference>
<sequence length="750" mass="82659">MRLTEDNAKQTLADADALQVRLLQEAPAVVGASVELEEHLAAAWLRKIEALGALGRHADALAESDAFTRYFDEGGATPQTTWPWLIQAACRKVEALAWQGELMTALAAAEAVQARFEHTEALAVREWVAFAALEEIRIRTAMGGIFARVDMVRRAQQLVEQFGADAWQATRVLVGRIRLHQGRMLAELDYDEEALKAYTALCNDFAGTADPDLQEVAAESLHERSRLFEALGRDEDARADQQALIGQYLHSTHPGIRYMLALAQLGTLERAQMAADASGDDAEDLASWIAACDALIANHADSHDASVVKLVNVALRFKARALHRLSRVTDEADRYRAEEVADAQWTRYRDHPDARVQAVLIDSMLERFEARNNPRQALDGAERLLQHLRRAGSTQAVSPQLIRTLLLKSWALCAQGRPEQALEALPSAAELSGTIDPALRELRLRVQIQRGHLLRQMTRPDEALQALEAGLPDDCAGSEDAGSDGSLHWLVARAMNLRIDILADATPPSHDGTPLGQSPLEPSEQAYAQAVHALDQRFHADADGAIRAMVAEALYHLAVHQRERSHTDEAIASYDLLLSRFAADTETAIEPCVASAYLNKAYLLLDGLDRPDAALPVYDALMARFANATSTRLRDSLAKGAASRLTCLTRLQGRGVAVNYGEQYEDLTLAQHDAIIETLDHADALRDEDKYREAIAQYDQVLAQHVESLHPELRRLCLKALVSKAFCFACLNQREASLATNHEAIVRYGE</sequence>
<organism evidence="1 2">
    <name type="scientific">Paraburkholderia antibiotica</name>
    <dbReference type="NCBI Taxonomy" id="2728839"/>
    <lineage>
        <taxon>Bacteria</taxon>
        <taxon>Pseudomonadati</taxon>
        <taxon>Pseudomonadota</taxon>
        <taxon>Betaproteobacteria</taxon>
        <taxon>Burkholderiales</taxon>
        <taxon>Burkholderiaceae</taxon>
        <taxon>Paraburkholderia</taxon>
    </lineage>
</organism>
<evidence type="ECO:0000313" key="1">
    <source>
        <dbReference type="EMBL" id="NML31844.1"/>
    </source>
</evidence>
<proteinExistence type="predicted"/>
<dbReference type="SUPFAM" id="SSF48452">
    <property type="entry name" value="TPR-like"/>
    <property type="match status" value="2"/>
</dbReference>
<evidence type="ECO:0000313" key="2">
    <source>
        <dbReference type="Proteomes" id="UP000583127"/>
    </source>
</evidence>
<comment type="caution">
    <text evidence="1">The sequence shown here is derived from an EMBL/GenBank/DDBJ whole genome shotgun (WGS) entry which is preliminary data.</text>
</comment>
<dbReference type="AlphaFoldDB" id="A0A7X9X5H6"/>
<dbReference type="RefSeq" id="WP_169498096.1">
    <property type="nucleotide sequence ID" value="NZ_JABBFZ010000006.1"/>
</dbReference>
<accession>A0A7X9X5H6</accession>